<reference evidence="1 2" key="1">
    <citation type="submission" date="2019-12" db="EMBL/GenBank/DDBJ databases">
        <authorList>
            <person name="Floudas D."/>
            <person name="Bentzer J."/>
            <person name="Ahren D."/>
            <person name="Johansson T."/>
            <person name="Persson P."/>
            <person name="Tunlid A."/>
        </authorList>
    </citation>
    <scope>NUCLEOTIDE SEQUENCE [LARGE SCALE GENOMIC DNA]</scope>
    <source>
        <strain evidence="1 2">CBS 102.39</strain>
    </source>
</reference>
<comment type="caution">
    <text evidence="1">The sequence shown here is derived from an EMBL/GenBank/DDBJ whole genome shotgun (WGS) entry which is preliminary data.</text>
</comment>
<accession>A0A8H4QVX4</accession>
<name>A0A8H4QVX4_9AGAR</name>
<dbReference type="InterPro" id="IPR025533">
    <property type="entry name" value="DUF4419"/>
</dbReference>
<dbReference type="Proteomes" id="UP000521872">
    <property type="component" value="Unassembled WGS sequence"/>
</dbReference>
<sequence>MWVVDKDLKDWILPDFSTSTESDTVTCAVLMMATLKAQVFALTALYRYFDYKMGLCCGIPSVTLEGDRSDWVKILERVDKLGTFGEEPTAWANLLRPILRRFVSAFDGEPDITFWGKVCHHYNMGSEGTYLSGWITAFCVWSNEGKWQGPKLSPDPEAYHPSGVLKLQLDGVDYAYVDSNDVPTGFCEVDVKLDDNGEEFDCMMVSGHLARVTTGDNLDTIRPMPAWFMFIKEECEDPREVRLRELREKWAKFDRAEFDSKS</sequence>
<dbReference type="AlphaFoldDB" id="A0A8H4QVX4"/>
<gene>
    <name evidence="1" type="ORF">D9613_009747</name>
</gene>
<evidence type="ECO:0000313" key="1">
    <source>
        <dbReference type="EMBL" id="KAF4618484.1"/>
    </source>
</evidence>
<dbReference type="PANTHER" id="PTHR31252">
    <property type="entry name" value="DUF4419 DOMAIN-CONTAINING PROTEIN"/>
    <property type="match status" value="1"/>
</dbReference>
<dbReference type="Pfam" id="PF14388">
    <property type="entry name" value="DUF4419"/>
    <property type="match status" value="1"/>
</dbReference>
<evidence type="ECO:0000313" key="2">
    <source>
        <dbReference type="Proteomes" id="UP000521872"/>
    </source>
</evidence>
<organism evidence="1 2">
    <name type="scientific">Agrocybe pediades</name>
    <dbReference type="NCBI Taxonomy" id="84607"/>
    <lineage>
        <taxon>Eukaryota</taxon>
        <taxon>Fungi</taxon>
        <taxon>Dikarya</taxon>
        <taxon>Basidiomycota</taxon>
        <taxon>Agaricomycotina</taxon>
        <taxon>Agaricomycetes</taxon>
        <taxon>Agaricomycetidae</taxon>
        <taxon>Agaricales</taxon>
        <taxon>Agaricineae</taxon>
        <taxon>Strophariaceae</taxon>
        <taxon>Agrocybe</taxon>
    </lineage>
</organism>
<dbReference type="EMBL" id="JAACJL010000017">
    <property type="protein sequence ID" value="KAF4618484.1"/>
    <property type="molecule type" value="Genomic_DNA"/>
</dbReference>
<proteinExistence type="predicted"/>
<keyword evidence="2" id="KW-1185">Reference proteome</keyword>
<protein>
    <submittedName>
        <fullName evidence="1">Uncharacterized protein</fullName>
    </submittedName>
</protein>
<dbReference type="PANTHER" id="PTHR31252:SF11">
    <property type="entry name" value="DUF4419 DOMAIN-CONTAINING PROTEIN"/>
    <property type="match status" value="1"/>
</dbReference>